<dbReference type="InterPro" id="IPR003797">
    <property type="entry name" value="DegV"/>
</dbReference>
<dbReference type="GO" id="GO:0008289">
    <property type="term" value="F:lipid binding"/>
    <property type="evidence" value="ECO:0007669"/>
    <property type="project" value="UniProtKB-KW"/>
</dbReference>
<dbReference type="PROSITE" id="PS51482">
    <property type="entry name" value="DEGV"/>
    <property type="match status" value="1"/>
</dbReference>
<dbReference type="PANTHER" id="PTHR33434:SF2">
    <property type="entry name" value="FATTY ACID-BINDING PROTEIN TM_1468"/>
    <property type="match status" value="1"/>
</dbReference>
<protein>
    <submittedName>
        <fullName evidence="2">DegV family protein with EDD domain</fullName>
    </submittedName>
</protein>
<gene>
    <name evidence="2" type="ORF">EDD65_11443</name>
</gene>
<dbReference type="Gene3D" id="3.40.50.10440">
    <property type="entry name" value="Dihydroxyacetone kinase, domain 1"/>
    <property type="match status" value="1"/>
</dbReference>
<dbReference type="Pfam" id="PF02645">
    <property type="entry name" value="DegV"/>
    <property type="match status" value="1"/>
</dbReference>
<reference evidence="2 3" key="1">
    <citation type="submission" date="2019-03" db="EMBL/GenBank/DDBJ databases">
        <title>Genomic Encyclopedia of Type Strains, Phase IV (KMG-IV): sequencing the most valuable type-strain genomes for metagenomic binning, comparative biology and taxonomic classification.</title>
        <authorList>
            <person name="Goeker M."/>
        </authorList>
    </citation>
    <scope>NUCLEOTIDE SEQUENCE [LARGE SCALE GENOMIC DNA]</scope>
    <source>
        <strain evidence="2 3">DSM 26752</strain>
    </source>
</reference>
<dbReference type="NCBIfam" id="TIGR00762">
    <property type="entry name" value="DegV"/>
    <property type="match status" value="1"/>
</dbReference>
<name>A0A4R3KPM4_9FIRM</name>
<evidence type="ECO:0000313" key="2">
    <source>
        <dbReference type="EMBL" id="TCS86648.1"/>
    </source>
</evidence>
<dbReference type="PANTHER" id="PTHR33434">
    <property type="entry name" value="DEGV DOMAIN-CONTAINING PROTEIN DR_1986-RELATED"/>
    <property type="match status" value="1"/>
</dbReference>
<comment type="caution">
    <text evidence="2">The sequence shown here is derived from an EMBL/GenBank/DDBJ whole genome shotgun (WGS) entry which is preliminary data.</text>
</comment>
<dbReference type="AlphaFoldDB" id="A0A4R3KPM4"/>
<evidence type="ECO:0000313" key="3">
    <source>
        <dbReference type="Proteomes" id="UP000294567"/>
    </source>
</evidence>
<dbReference type="OrthoDB" id="2138472at2"/>
<dbReference type="Gene3D" id="3.30.1180.10">
    <property type="match status" value="1"/>
</dbReference>
<organism evidence="2 3">
    <name type="scientific">Keratinibaculum paraultunense</name>
    <dbReference type="NCBI Taxonomy" id="1278232"/>
    <lineage>
        <taxon>Bacteria</taxon>
        <taxon>Bacillati</taxon>
        <taxon>Bacillota</taxon>
        <taxon>Tissierellia</taxon>
        <taxon>Tissierellales</taxon>
        <taxon>Tepidimicrobiaceae</taxon>
        <taxon>Keratinibaculum</taxon>
    </lineage>
</organism>
<dbReference type="InterPro" id="IPR050270">
    <property type="entry name" value="DegV_domain_contain"/>
</dbReference>
<dbReference type="RefSeq" id="WP_132029480.1">
    <property type="nucleotide sequence ID" value="NZ_CP068564.1"/>
</dbReference>
<keyword evidence="1" id="KW-0446">Lipid-binding</keyword>
<proteinExistence type="predicted"/>
<accession>A0A4R3KPM4</accession>
<keyword evidence="3" id="KW-1185">Reference proteome</keyword>
<dbReference type="EMBL" id="SMAE01000014">
    <property type="protein sequence ID" value="TCS86648.1"/>
    <property type="molecule type" value="Genomic_DNA"/>
</dbReference>
<dbReference type="Proteomes" id="UP000294567">
    <property type="component" value="Unassembled WGS sequence"/>
</dbReference>
<evidence type="ECO:0000256" key="1">
    <source>
        <dbReference type="ARBA" id="ARBA00023121"/>
    </source>
</evidence>
<sequence length="277" mass="30837">MNYKIVADSSCDLNEELEKMLNIGIVPLKIDIEDKSFVDDSNLDTKELLSAMKNSDKPVKTSSPSPGDFLKEYEKGENIFVVTLSSALSSTYSNAVLAKNIALESSNKFIHVFDSLSASIGETLVSLKIFELIEENFKPKDIVEKVEKYIKEMKTFFILESLDNLMKAGRISKAMGHIASMISIKPIMGGDHDGTIKLVEKVRGSKKVFRRLVDIIGEKGENFEDKILGIAHCNALEKAEELKAQIEERYNFKNIIIVETRGLSTAYANDGGIIVVF</sequence>
<dbReference type="Gene3D" id="2.20.28.50">
    <property type="entry name" value="degv family protein"/>
    <property type="match status" value="1"/>
</dbReference>
<dbReference type="SUPFAM" id="SSF82549">
    <property type="entry name" value="DAK1/DegV-like"/>
    <property type="match status" value="1"/>
</dbReference>
<dbReference type="InterPro" id="IPR043168">
    <property type="entry name" value="DegV_C"/>
</dbReference>